<dbReference type="Proteomes" id="UP000634136">
    <property type="component" value="Unassembled WGS sequence"/>
</dbReference>
<accession>A0A834SLW3</accession>
<feature type="region of interest" description="Disordered" evidence="1">
    <location>
        <begin position="1"/>
        <end position="25"/>
    </location>
</feature>
<keyword evidence="3" id="KW-1185">Reference proteome</keyword>
<name>A0A834SLW3_9FABA</name>
<evidence type="ECO:0000313" key="3">
    <source>
        <dbReference type="Proteomes" id="UP000634136"/>
    </source>
</evidence>
<comment type="caution">
    <text evidence="2">The sequence shown here is derived from an EMBL/GenBank/DDBJ whole genome shotgun (WGS) entry which is preliminary data.</text>
</comment>
<evidence type="ECO:0000313" key="2">
    <source>
        <dbReference type="EMBL" id="KAF7803342.1"/>
    </source>
</evidence>
<evidence type="ECO:0000256" key="1">
    <source>
        <dbReference type="SAM" id="MobiDB-lite"/>
    </source>
</evidence>
<dbReference type="EMBL" id="JAAIUW010000013">
    <property type="protein sequence ID" value="KAF7803342.1"/>
    <property type="molecule type" value="Genomic_DNA"/>
</dbReference>
<proteinExistence type="predicted"/>
<dbReference type="AlphaFoldDB" id="A0A834SLW3"/>
<reference evidence="2" key="1">
    <citation type="submission" date="2020-09" db="EMBL/GenBank/DDBJ databases">
        <title>Genome-Enabled Discovery of Anthraquinone Biosynthesis in Senna tora.</title>
        <authorList>
            <person name="Kang S.-H."/>
            <person name="Pandey R.P."/>
            <person name="Lee C.-M."/>
            <person name="Sim J.-S."/>
            <person name="Jeong J.-T."/>
            <person name="Choi B.-S."/>
            <person name="Jung M."/>
            <person name="Ginzburg D."/>
            <person name="Zhao K."/>
            <person name="Won S.Y."/>
            <person name="Oh T.-J."/>
            <person name="Yu Y."/>
            <person name="Kim N.-H."/>
            <person name="Lee O.R."/>
            <person name="Lee T.-H."/>
            <person name="Bashyal P."/>
            <person name="Kim T.-S."/>
            <person name="Lee W.-H."/>
            <person name="Kawkins C."/>
            <person name="Kim C.-K."/>
            <person name="Kim J.S."/>
            <person name="Ahn B.O."/>
            <person name="Rhee S.Y."/>
            <person name="Sohng J.K."/>
        </authorList>
    </citation>
    <scope>NUCLEOTIDE SEQUENCE</scope>
    <source>
        <tissue evidence="2">Leaf</tissue>
    </source>
</reference>
<protein>
    <submittedName>
        <fullName evidence="2">Uncharacterized protein</fullName>
    </submittedName>
</protein>
<sequence length="25" mass="2822">MRSVGDVREQEAKMKEEAMGHSSND</sequence>
<organism evidence="2 3">
    <name type="scientific">Senna tora</name>
    <dbReference type="NCBI Taxonomy" id="362788"/>
    <lineage>
        <taxon>Eukaryota</taxon>
        <taxon>Viridiplantae</taxon>
        <taxon>Streptophyta</taxon>
        <taxon>Embryophyta</taxon>
        <taxon>Tracheophyta</taxon>
        <taxon>Spermatophyta</taxon>
        <taxon>Magnoliopsida</taxon>
        <taxon>eudicotyledons</taxon>
        <taxon>Gunneridae</taxon>
        <taxon>Pentapetalae</taxon>
        <taxon>rosids</taxon>
        <taxon>fabids</taxon>
        <taxon>Fabales</taxon>
        <taxon>Fabaceae</taxon>
        <taxon>Caesalpinioideae</taxon>
        <taxon>Cassia clade</taxon>
        <taxon>Senna</taxon>
    </lineage>
</organism>
<gene>
    <name evidence="2" type="ORF">G2W53_042453</name>
</gene>